<organism evidence="3 4">
    <name type="scientific">Sphagnum troendelagicum</name>
    <dbReference type="NCBI Taxonomy" id="128251"/>
    <lineage>
        <taxon>Eukaryota</taxon>
        <taxon>Viridiplantae</taxon>
        <taxon>Streptophyta</taxon>
        <taxon>Embryophyta</taxon>
        <taxon>Bryophyta</taxon>
        <taxon>Sphagnophytina</taxon>
        <taxon>Sphagnopsida</taxon>
        <taxon>Sphagnales</taxon>
        <taxon>Sphagnaceae</taxon>
        <taxon>Sphagnum</taxon>
    </lineage>
</organism>
<gene>
    <name evidence="3" type="ORF">CSSPTR1EN2_LOCUS12887</name>
</gene>
<evidence type="ECO:0000313" key="3">
    <source>
        <dbReference type="EMBL" id="CAK9215738.1"/>
    </source>
</evidence>
<dbReference type="InterPro" id="IPR051181">
    <property type="entry name" value="CAF1_poly(A)_ribonucleases"/>
</dbReference>
<dbReference type="PANTHER" id="PTHR15092:SF47">
    <property type="entry name" value="POLY(A)-SPECIFIC EXORIBONUCLEASE PARN"/>
    <property type="match status" value="1"/>
</dbReference>
<keyword evidence="4" id="KW-1185">Reference proteome</keyword>
<dbReference type="InterPro" id="IPR006941">
    <property type="entry name" value="RNase_CAF1"/>
</dbReference>
<evidence type="ECO:0000313" key="4">
    <source>
        <dbReference type="Proteomes" id="UP001497512"/>
    </source>
</evidence>
<proteinExistence type="inferred from homology"/>
<reference evidence="3" key="1">
    <citation type="submission" date="2024-02" db="EMBL/GenBank/DDBJ databases">
        <authorList>
            <consortium name="ELIXIR-Norway"/>
            <consortium name="Elixir Norway"/>
        </authorList>
    </citation>
    <scope>NUCLEOTIDE SEQUENCE</scope>
</reference>
<sequence>MEVTEENFELLLPQIEESLRSCEICAIDAEFTGLSLTNPRREEVLDDAEQRYARVRTSAQNFLIMQFGLATFQWSTLTGCYEAQTYNFYIFPRPSGGMDYRFTCQASSLDFLREHGFDFNKFIYSGIPYVTLEQMRREKRSESQAPRDPIVLKQEEDRNFVTQQMENVRCWVDSTQPCDVGNGTSDSQPATLVLDPSNSYLRAALYQQLEQEYGKSKFYVERLATVGSRKSSLKLTRATTEVIAAQQSEVAAKRQRQLEHAVGFANVMQALTTCNKPVVGHNMLLDLAYLYHQFVGHLPPSLDEFRKQVQILFPAGIYDTKYLAGLFPVFLPSTSLEDIYTALASETTTAIGHMDGIVGFDANKISNFLPTAPDDIEKEGVLHATKAPMKSDVLHTLFADLAECSKDVDMQLTKVELPGVVHSSLFDRYKTTGDAPHRYHEAGFDAYMTGTIFIWLSKLFEARSTTSAPDGHTLNLQVLQEHSNKVYVMRIDLPYLPLQGPIPVADRSSLFLLTAADGLPLPSTDEIMLHFSTIGCDITRILWLDQTTCYVTLKDSSQAPSINQALAKLGWQVNFSPYGTATGGEPMN</sequence>
<dbReference type="PANTHER" id="PTHR15092">
    <property type="entry name" value="POLY A -SPECIFIC RIBONUCLEASE/TARGET OF EGR1, MEMBER 1"/>
    <property type="match status" value="1"/>
</dbReference>
<comment type="cofactor">
    <cofactor evidence="1">
        <name>a divalent metal cation</name>
        <dbReference type="ChEBI" id="CHEBI:60240"/>
    </cofactor>
</comment>
<dbReference type="SUPFAM" id="SSF53098">
    <property type="entry name" value="Ribonuclease H-like"/>
    <property type="match status" value="1"/>
</dbReference>
<protein>
    <submittedName>
        <fullName evidence="3">Uncharacterized protein</fullName>
    </submittedName>
</protein>
<dbReference type="Pfam" id="PF04857">
    <property type="entry name" value="CAF1"/>
    <property type="match status" value="1"/>
</dbReference>
<evidence type="ECO:0000256" key="1">
    <source>
        <dbReference type="ARBA" id="ARBA00001968"/>
    </source>
</evidence>
<name>A0ABP0UCR2_9BRYO</name>
<dbReference type="InterPro" id="IPR012337">
    <property type="entry name" value="RNaseH-like_sf"/>
</dbReference>
<comment type="similarity">
    <text evidence="2">Belongs to the CAF1 family.</text>
</comment>
<dbReference type="EMBL" id="OZ019894">
    <property type="protein sequence ID" value="CAK9215738.1"/>
    <property type="molecule type" value="Genomic_DNA"/>
</dbReference>
<dbReference type="Gene3D" id="3.30.420.10">
    <property type="entry name" value="Ribonuclease H-like superfamily/Ribonuclease H"/>
    <property type="match status" value="2"/>
</dbReference>
<dbReference type="InterPro" id="IPR036397">
    <property type="entry name" value="RNaseH_sf"/>
</dbReference>
<dbReference type="Proteomes" id="UP001497512">
    <property type="component" value="Chromosome 2"/>
</dbReference>
<evidence type="ECO:0000256" key="2">
    <source>
        <dbReference type="ARBA" id="ARBA00008372"/>
    </source>
</evidence>
<accession>A0ABP0UCR2</accession>